<keyword evidence="5" id="KW-1185">Reference proteome</keyword>
<dbReference type="EMBL" id="UYSG01011032">
    <property type="protein sequence ID" value="VDL60440.1"/>
    <property type="molecule type" value="Genomic_DNA"/>
</dbReference>
<sequence>MTRGGRSQDIPTELLQILLHYTFILIEEELLNADDEDNEDKGNGDEKAEEYVSDSCDIDESGDGESTDKGTNDPEDGTDDNGNDGDNDSSNGFELRRRGIGN</sequence>
<dbReference type="Proteomes" id="UP000321570">
    <property type="component" value="Unassembled WGS sequence"/>
</dbReference>
<feature type="compositionally biased region" description="Acidic residues" evidence="1">
    <location>
        <begin position="73"/>
        <end position="87"/>
    </location>
</feature>
<reference evidence="3 5" key="3">
    <citation type="submission" date="2019-07" db="EMBL/GenBank/DDBJ databases">
        <authorList>
            <person name="Jastrzebski P J."/>
            <person name="Paukszto L."/>
            <person name="Jastrzebski P J."/>
        </authorList>
    </citation>
    <scope>NUCLEOTIDE SEQUENCE [LARGE SCALE GENOMIC DNA]</scope>
    <source>
        <strain evidence="3 5">WMS-il1</strain>
    </source>
</reference>
<feature type="region of interest" description="Disordered" evidence="1">
    <location>
        <begin position="29"/>
        <end position="102"/>
    </location>
</feature>
<evidence type="ECO:0000313" key="4">
    <source>
        <dbReference type="Proteomes" id="UP000274504"/>
    </source>
</evidence>
<feature type="compositionally biased region" description="Basic and acidic residues" evidence="1">
    <location>
        <begin position="40"/>
        <end position="50"/>
    </location>
</feature>
<reference evidence="2 4" key="2">
    <citation type="submission" date="2018-11" db="EMBL/GenBank/DDBJ databases">
        <authorList>
            <consortium name="Pathogen Informatics"/>
        </authorList>
    </citation>
    <scope>NUCLEOTIDE SEQUENCE [LARGE SCALE GENOMIC DNA]</scope>
</reference>
<evidence type="ECO:0000313" key="6">
    <source>
        <dbReference type="WBParaSite" id="HDID_0000812401-mRNA-1"/>
    </source>
</evidence>
<organism evidence="6">
    <name type="scientific">Hymenolepis diminuta</name>
    <name type="common">Rat tapeworm</name>
    <dbReference type="NCBI Taxonomy" id="6216"/>
    <lineage>
        <taxon>Eukaryota</taxon>
        <taxon>Metazoa</taxon>
        <taxon>Spiralia</taxon>
        <taxon>Lophotrochozoa</taxon>
        <taxon>Platyhelminthes</taxon>
        <taxon>Cestoda</taxon>
        <taxon>Eucestoda</taxon>
        <taxon>Cyclophyllidea</taxon>
        <taxon>Hymenolepididae</taxon>
        <taxon>Hymenolepis</taxon>
    </lineage>
</organism>
<protein>
    <submittedName>
        <fullName evidence="2 6">Uncharacterized protein</fullName>
    </submittedName>
</protein>
<evidence type="ECO:0000256" key="1">
    <source>
        <dbReference type="SAM" id="MobiDB-lite"/>
    </source>
</evidence>
<evidence type="ECO:0000313" key="5">
    <source>
        <dbReference type="Proteomes" id="UP000321570"/>
    </source>
</evidence>
<name>A0A0R3SS80_HYMDI</name>
<proteinExistence type="predicted"/>
<reference evidence="6" key="1">
    <citation type="submission" date="2017-02" db="UniProtKB">
        <authorList>
            <consortium name="WormBaseParasite"/>
        </authorList>
    </citation>
    <scope>IDENTIFICATION</scope>
</reference>
<dbReference type="WBParaSite" id="HDID_0000812401-mRNA-1">
    <property type="protein sequence ID" value="HDID_0000812401-mRNA-1"/>
    <property type="gene ID" value="HDID_0000812401"/>
</dbReference>
<gene>
    <name evidence="2" type="ORF">HDID_LOCUS8122</name>
    <name evidence="3" type="ORF">WMSIL1_LOCUS4360</name>
</gene>
<dbReference type="Proteomes" id="UP000274504">
    <property type="component" value="Unassembled WGS sequence"/>
</dbReference>
<feature type="compositionally biased region" description="Acidic residues" evidence="1">
    <location>
        <begin position="29"/>
        <end position="39"/>
    </location>
</feature>
<accession>A0A0R3SS80</accession>
<evidence type="ECO:0000313" key="2">
    <source>
        <dbReference type="EMBL" id="VDL60440.1"/>
    </source>
</evidence>
<evidence type="ECO:0000313" key="3">
    <source>
        <dbReference type="EMBL" id="VUZ43817.1"/>
    </source>
</evidence>
<feature type="compositionally biased region" description="Acidic residues" evidence="1">
    <location>
        <begin position="51"/>
        <end position="65"/>
    </location>
</feature>
<dbReference type="EMBL" id="CABIJS010000122">
    <property type="protein sequence ID" value="VUZ43817.1"/>
    <property type="molecule type" value="Genomic_DNA"/>
</dbReference>
<dbReference type="AlphaFoldDB" id="A0A0R3SS80"/>